<organism evidence="2 3">
    <name type="scientific">Phocaeicola plebeius</name>
    <dbReference type="NCBI Taxonomy" id="310297"/>
    <lineage>
        <taxon>Bacteria</taxon>
        <taxon>Pseudomonadati</taxon>
        <taxon>Bacteroidota</taxon>
        <taxon>Bacteroidia</taxon>
        <taxon>Bacteroidales</taxon>
        <taxon>Bacteroidaceae</taxon>
        <taxon>Phocaeicola</taxon>
    </lineage>
</organism>
<accession>A0A3E4Z788</accession>
<sequence>MANKYGNIKVVLFMKKYQFDLSHPYLLHRSKETPYFFFFAAFVSFAVGLTSRDISLFGIVLSLTLMVVGINKLKRKDKIMRIDKQGITTEEKGTIHWNRIKRCFYISFPTTQWQPKSFLEIVLKNDEHISILLNEYSCNSRKLQAAIDFYSGRKLFGRIAQDDKDELKGLLTGFAFVLVFILFVMLLVYMNNSSN</sequence>
<feature type="transmembrane region" description="Helical" evidence="1">
    <location>
        <begin position="33"/>
        <end position="50"/>
    </location>
</feature>
<evidence type="ECO:0000313" key="3">
    <source>
        <dbReference type="Proteomes" id="UP000260814"/>
    </source>
</evidence>
<name>A0A3E4Z788_9BACT</name>
<dbReference type="AlphaFoldDB" id="A0A3E4Z788"/>
<evidence type="ECO:0000313" key="2">
    <source>
        <dbReference type="EMBL" id="RGM88943.1"/>
    </source>
</evidence>
<keyword evidence="1" id="KW-0812">Transmembrane</keyword>
<feature type="transmembrane region" description="Helical" evidence="1">
    <location>
        <begin position="56"/>
        <end position="73"/>
    </location>
</feature>
<protein>
    <submittedName>
        <fullName evidence="2">Uncharacterized protein</fullName>
    </submittedName>
</protein>
<dbReference type="EMBL" id="QSTW01000016">
    <property type="protein sequence ID" value="RGM88943.1"/>
    <property type="molecule type" value="Genomic_DNA"/>
</dbReference>
<dbReference type="Proteomes" id="UP000260814">
    <property type="component" value="Unassembled WGS sequence"/>
</dbReference>
<reference evidence="2 3" key="1">
    <citation type="submission" date="2018-08" db="EMBL/GenBank/DDBJ databases">
        <title>A genome reference for cultivated species of the human gut microbiota.</title>
        <authorList>
            <person name="Zou Y."/>
            <person name="Xue W."/>
            <person name="Luo G."/>
        </authorList>
    </citation>
    <scope>NUCLEOTIDE SEQUENCE [LARGE SCALE GENOMIC DNA]</scope>
    <source>
        <strain evidence="2 3">OM06-2</strain>
    </source>
</reference>
<gene>
    <name evidence="2" type="ORF">DXB87_11985</name>
</gene>
<proteinExistence type="predicted"/>
<evidence type="ECO:0000256" key="1">
    <source>
        <dbReference type="SAM" id="Phobius"/>
    </source>
</evidence>
<keyword evidence="1" id="KW-1133">Transmembrane helix</keyword>
<keyword evidence="1" id="KW-0472">Membrane</keyword>
<feature type="transmembrane region" description="Helical" evidence="1">
    <location>
        <begin position="170"/>
        <end position="190"/>
    </location>
</feature>
<comment type="caution">
    <text evidence="2">The sequence shown here is derived from an EMBL/GenBank/DDBJ whole genome shotgun (WGS) entry which is preliminary data.</text>
</comment>